<dbReference type="EMBL" id="CP043529">
    <property type="protein sequence ID" value="QEW37453.1"/>
    <property type="molecule type" value="Genomic_DNA"/>
</dbReference>
<organism evidence="1 2">
    <name type="scientific">Phocaeicola vulgatus</name>
    <name type="common">Bacteroides vulgatus</name>
    <dbReference type="NCBI Taxonomy" id="821"/>
    <lineage>
        <taxon>Bacteria</taxon>
        <taxon>Pseudomonadati</taxon>
        <taxon>Bacteroidota</taxon>
        <taxon>Bacteroidia</taxon>
        <taxon>Bacteroidales</taxon>
        <taxon>Bacteroidaceae</taxon>
        <taxon>Phocaeicola</taxon>
    </lineage>
</organism>
<accession>A0A174U1R6</accession>
<evidence type="ECO:0000313" key="1">
    <source>
        <dbReference type="EMBL" id="QEW37453.1"/>
    </source>
</evidence>
<reference evidence="1 2" key="1">
    <citation type="submission" date="2019-09" db="EMBL/GenBank/DDBJ databases">
        <title>Commensal-derived Metabolites Govern Vibrio cholerae Pathogenesis in Host.</title>
        <authorList>
            <person name="Yoon S.S."/>
            <person name="Yoon M.Y."/>
        </authorList>
    </citation>
    <scope>NUCLEOTIDE SEQUENCE [LARGE SCALE GENOMIC DNA]</scope>
    <source>
        <strain evidence="1 2">VIC01</strain>
    </source>
</reference>
<evidence type="ECO:0000313" key="2">
    <source>
        <dbReference type="Proteomes" id="UP000326091"/>
    </source>
</evidence>
<dbReference type="AlphaFoldDB" id="A0A174U1R6"/>
<gene>
    <name evidence="1" type="ORF">VIC01_03040</name>
</gene>
<proteinExistence type="predicted"/>
<sequence length="30" mass="3554">MNRKESALVCILFFIYPSEDIVYICDKMIV</sequence>
<dbReference type="Proteomes" id="UP000326091">
    <property type="component" value="Chromosome"/>
</dbReference>
<name>A0A174U1R6_PHOVU</name>
<protein>
    <submittedName>
        <fullName evidence="1">Uncharacterized protein</fullName>
    </submittedName>
</protein>